<comment type="function">
    <text evidence="7">Catalyzes the transfer of the diacylglyceryl group from phosphatidylglycerol to the sulfhydryl group of the N-terminal cysteine of a prolipoprotein, the first step in the formation of mature lipoproteins.</text>
</comment>
<dbReference type="GO" id="GO:0008961">
    <property type="term" value="F:phosphatidylglycerol-prolipoprotein diacylglyceryl transferase activity"/>
    <property type="evidence" value="ECO:0007669"/>
    <property type="project" value="UniProtKB-UniRule"/>
</dbReference>
<dbReference type="AlphaFoldDB" id="A0A7C3ART2"/>
<evidence type="ECO:0000256" key="6">
    <source>
        <dbReference type="ARBA" id="ARBA00023136"/>
    </source>
</evidence>
<name>A0A7C3ART2_9BACT</name>
<proteinExistence type="inferred from homology"/>
<feature type="compositionally biased region" description="Basic and acidic residues" evidence="8">
    <location>
        <begin position="1"/>
        <end position="11"/>
    </location>
</feature>
<organism evidence="9">
    <name type="scientific">Thermorudis sp</name>
    <dbReference type="NCBI Taxonomy" id="1969470"/>
    <lineage>
        <taxon>Bacteria</taxon>
        <taxon>Pseudomonadati</taxon>
        <taxon>Thermomicrobiota</taxon>
        <taxon>Thermomicrobia</taxon>
        <taxon>Thermomicrobia incertae sedis</taxon>
        <taxon>Thermorudis</taxon>
    </lineage>
</organism>
<evidence type="ECO:0000256" key="3">
    <source>
        <dbReference type="ARBA" id="ARBA00022679"/>
    </source>
</evidence>
<feature type="compositionally biased region" description="Low complexity" evidence="8">
    <location>
        <begin position="20"/>
        <end position="31"/>
    </location>
</feature>
<comment type="subcellular location">
    <subcellularLocation>
        <location evidence="7">Cell membrane</location>
        <topology evidence="7">Multi-pass membrane protein</topology>
    </subcellularLocation>
</comment>
<accession>A0A7C3ART2</accession>
<evidence type="ECO:0000256" key="5">
    <source>
        <dbReference type="ARBA" id="ARBA00022989"/>
    </source>
</evidence>
<dbReference type="NCBIfam" id="TIGR00544">
    <property type="entry name" value="lgt"/>
    <property type="match status" value="1"/>
</dbReference>
<feature type="transmembrane region" description="Helical" evidence="7">
    <location>
        <begin position="129"/>
        <end position="147"/>
    </location>
</feature>
<dbReference type="UniPathway" id="UPA00664"/>
<feature type="region of interest" description="Disordered" evidence="8">
    <location>
        <begin position="1"/>
        <end position="53"/>
    </location>
</feature>
<reference evidence="9" key="1">
    <citation type="journal article" date="2020" name="mSystems">
        <title>Genome- and Community-Level Interaction Insights into Carbon Utilization and Element Cycling Functions of Hydrothermarchaeota in Hydrothermal Sediment.</title>
        <authorList>
            <person name="Zhou Z."/>
            <person name="Liu Y."/>
            <person name="Xu W."/>
            <person name="Pan J."/>
            <person name="Luo Z.H."/>
            <person name="Li M."/>
        </authorList>
    </citation>
    <scope>NUCLEOTIDE SEQUENCE [LARGE SCALE GENOMIC DNA]</scope>
    <source>
        <strain evidence="9">SpSt-192</strain>
    </source>
</reference>
<comment type="pathway">
    <text evidence="7">Protein modification; lipoprotein biosynthesis (diacylglyceryl transfer).</text>
</comment>
<keyword evidence="6 7" id="KW-0472">Membrane</keyword>
<feature type="transmembrane region" description="Helical" evidence="7">
    <location>
        <begin position="96"/>
        <end position="117"/>
    </location>
</feature>
<feature type="binding site" evidence="7">
    <location>
        <position position="211"/>
    </location>
    <ligand>
        <name>a 1,2-diacyl-sn-glycero-3-phospho-(1'-sn-glycerol)</name>
        <dbReference type="ChEBI" id="CHEBI:64716"/>
    </ligand>
</feature>
<feature type="transmembrane region" description="Helical" evidence="7">
    <location>
        <begin position="304"/>
        <end position="328"/>
    </location>
</feature>
<dbReference type="PANTHER" id="PTHR30589">
    <property type="entry name" value="PROLIPOPROTEIN DIACYLGLYCERYL TRANSFERASE"/>
    <property type="match status" value="1"/>
</dbReference>
<sequence>MALRAGDDGLGRPHPRRLRPPAAGGAAGAPAGEPPLPGTGTAGPVAIGTHRTIRPRGIPHGKARFEPRDRRLLLNGIVIDIDPVIVHLGPFAALRWYSLFFMLAIVVGVGLGVREAARKGLPREAVETLALWAVAGGLVGARLFHVVDRWDLYAAEPFRILNVWEGGLAVYGGIIGGVLTGLIYGWRRKLPGWKLLDAAAPGMILGQAVGRLACIPNGDAYGAPANVPWAVTYTNPQAMVPRDLLGVPTHPYPVYEMVFDLALFGLLWRLRSVFKTDGLLFLTYVGVYAVGRFLLTFFRMERIWFWGLQEAQVIALLALALALPLLLWRLRVGPSVAGLALDPQPATGTPVRRATRKGK</sequence>
<keyword evidence="2 7" id="KW-1003">Cell membrane</keyword>
<evidence type="ECO:0000256" key="1">
    <source>
        <dbReference type="ARBA" id="ARBA00007150"/>
    </source>
</evidence>
<evidence type="ECO:0000256" key="8">
    <source>
        <dbReference type="SAM" id="MobiDB-lite"/>
    </source>
</evidence>
<feature type="transmembrane region" description="Helical" evidence="7">
    <location>
        <begin position="279"/>
        <end position="298"/>
    </location>
</feature>
<dbReference type="EMBL" id="DSID01000436">
    <property type="protein sequence ID" value="HEX70742.1"/>
    <property type="molecule type" value="Genomic_DNA"/>
</dbReference>
<keyword evidence="4 7" id="KW-0812">Transmembrane</keyword>
<dbReference type="Pfam" id="PF01790">
    <property type="entry name" value="LGT"/>
    <property type="match status" value="1"/>
</dbReference>
<dbReference type="HAMAP" id="MF_01147">
    <property type="entry name" value="Lgt"/>
    <property type="match status" value="1"/>
</dbReference>
<protein>
    <recommendedName>
        <fullName evidence="7">Phosphatidylglycerol--prolipoprotein diacylglyceryl transferase</fullName>
        <ecNumber evidence="7">2.5.1.145</ecNumber>
    </recommendedName>
</protein>
<feature type="transmembrane region" description="Helical" evidence="7">
    <location>
        <begin position="167"/>
        <end position="186"/>
    </location>
</feature>
<comment type="caution">
    <text evidence="9">The sequence shown here is derived from an EMBL/GenBank/DDBJ whole genome shotgun (WGS) entry which is preliminary data.</text>
</comment>
<dbReference type="EC" id="2.5.1.145" evidence="7"/>
<keyword evidence="3 7" id="KW-0808">Transferase</keyword>
<evidence type="ECO:0000256" key="4">
    <source>
        <dbReference type="ARBA" id="ARBA00022692"/>
    </source>
</evidence>
<dbReference type="GO" id="GO:0005886">
    <property type="term" value="C:plasma membrane"/>
    <property type="evidence" value="ECO:0007669"/>
    <property type="project" value="UniProtKB-SubCell"/>
</dbReference>
<dbReference type="PANTHER" id="PTHR30589:SF0">
    <property type="entry name" value="PHOSPHATIDYLGLYCEROL--PROLIPOPROTEIN DIACYLGLYCERYL TRANSFERASE"/>
    <property type="match status" value="1"/>
</dbReference>
<comment type="catalytic activity">
    <reaction evidence="7">
        <text>L-cysteinyl-[prolipoprotein] + a 1,2-diacyl-sn-glycero-3-phospho-(1'-sn-glycerol) = an S-1,2-diacyl-sn-glyceryl-L-cysteinyl-[prolipoprotein] + sn-glycerol 1-phosphate + H(+)</text>
        <dbReference type="Rhea" id="RHEA:56712"/>
        <dbReference type="Rhea" id="RHEA-COMP:14679"/>
        <dbReference type="Rhea" id="RHEA-COMP:14680"/>
        <dbReference type="ChEBI" id="CHEBI:15378"/>
        <dbReference type="ChEBI" id="CHEBI:29950"/>
        <dbReference type="ChEBI" id="CHEBI:57685"/>
        <dbReference type="ChEBI" id="CHEBI:64716"/>
        <dbReference type="ChEBI" id="CHEBI:140658"/>
        <dbReference type="EC" id="2.5.1.145"/>
    </reaction>
</comment>
<gene>
    <name evidence="7 9" type="primary">lgt</name>
    <name evidence="9" type="ORF">ENP13_05810</name>
</gene>
<evidence type="ECO:0000256" key="2">
    <source>
        <dbReference type="ARBA" id="ARBA00022475"/>
    </source>
</evidence>
<dbReference type="GO" id="GO:0042158">
    <property type="term" value="P:lipoprotein biosynthetic process"/>
    <property type="evidence" value="ECO:0007669"/>
    <property type="project" value="UniProtKB-UniRule"/>
</dbReference>
<keyword evidence="9" id="KW-0449">Lipoprotein</keyword>
<comment type="similarity">
    <text evidence="1 7">Belongs to the Lgt family.</text>
</comment>
<keyword evidence="5 7" id="KW-1133">Transmembrane helix</keyword>
<evidence type="ECO:0000313" key="9">
    <source>
        <dbReference type="EMBL" id="HEX70742.1"/>
    </source>
</evidence>
<dbReference type="InterPro" id="IPR001640">
    <property type="entry name" value="Lgt"/>
</dbReference>
<evidence type="ECO:0000256" key="7">
    <source>
        <dbReference type="HAMAP-Rule" id="MF_01147"/>
    </source>
</evidence>